<accession>A0A7Y9DLK8</accession>
<keyword evidence="3" id="KW-1185">Reference proteome</keyword>
<dbReference type="Pfam" id="PF13395">
    <property type="entry name" value="HNH_4"/>
    <property type="match status" value="1"/>
</dbReference>
<evidence type="ECO:0000259" key="1">
    <source>
        <dbReference type="SMART" id="SM00507"/>
    </source>
</evidence>
<dbReference type="SMART" id="SM00507">
    <property type="entry name" value="HNHc"/>
    <property type="match status" value="1"/>
</dbReference>
<dbReference type="Gene3D" id="1.10.30.50">
    <property type="match status" value="1"/>
</dbReference>
<protein>
    <recommendedName>
        <fullName evidence="1">HNH nuclease domain-containing protein</fullName>
    </recommendedName>
</protein>
<feature type="domain" description="HNH nuclease" evidence="1">
    <location>
        <begin position="227"/>
        <end position="279"/>
    </location>
</feature>
<dbReference type="InterPro" id="IPR003615">
    <property type="entry name" value="HNH_nuc"/>
</dbReference>
<proteinExistence type="predicted"/>
<dbReference type="EMBL" id="JACCBB010000001">
    <property type="protein sequence ID" value="NYD22862.1"/>
    <property type="molecule type" value="Genomic_DNA"/>
</dbReference>
<name>A0A7Y9DLK8_9ACTN</name>
<sequence>MDPLDLGARLAQLLATGRRVATYKLAVLDALLQHCLENPVPDDAGLTVPIGDLADRVVEAYWPQVRVFGEHGVLRQNARTQEGSSSLLDEVTTLRRDAERRGLPTLAQWRSAEPARWERLRRRVSITLAQQPLFALQRTGGREPGVAFLFDDSWLSKKVTVATLDAHGWAVELFPGVPSALARVSALLQPVVQRWWVEDVQRLNRAELDVPDLHAFLFGADRAAVAKLAPGLREFQGNRCFYCGRTLTDRVDVDHVLPWSRVALDGVRNLVLTDPRCNGDKLATLPAVDHVRDLLARPEADLQTLAAPLRWPVETARVRGAAVGLYRATTVGVPLWRGPGVYDFFDGRVGW</sequence>
<gene>
    <name evidence="2" type="ORF">BJ968_002402</name>
</gene>
<reference evidence="2 3" key="1">
    <citation type="submission" date="2020-07" db="EMBL/GenBank/DDBJ databases">
        <title>Sequencing the genomes of 1000 actinobacteria strains.</title>
        <authorList>
            <person name="Klenk H.-P."/>
        </authorList>
    </citation>
    <scope>NUCLEOTIDE SEQUENCE [LARGE SCALE GENOMIC DNA]</scope>
    <source>
        <strain evidence="2 3">DSM 7487</strain>
    </source>
</reference>
<dbReference type="AlphaFoldDB" id="A0A7Y9DLK8"/>
<dbReference type="Proteomes" id="UP000521922">
    <property type="component" value="Unassembled WGS sequence"/>
</dbReference>
<evidence type="ECO:0000313" key="2">
    <source>
        <dbReference type="EMBL" id="NYD22862.1"/>
    </source>
</evidence>
<comment type="caution">
    <text evidence="2">The sequence shown here is derived from an EMBL/GenBank/DDBJ whole genome shotgun (WGS) entry which is preliminary data.</text>
</comment>
<organism evidence="2 3">
    <name type="scientific">Kineococcus aurantiacus</name>
    <dbReference type="NCBI Taxonomy" id="37633"/>
    <lineage>
        <taxon>Bacteria</taxon>
        <taxon>Bacillati</taxon>
        <taxon>Actinomycetota</taxon>
        <taxon>Actinomycetes</taxon>
        <taxon>Kineosporiales</taxon>
        <taxon>Kineosporiaceae</taxon>
        <taxon>Kineococcus</taxon>
    </lineage>
</organism>
<dbReference type="CDD" id="cd00085">
    <property type="entry name" value="HNHc"/>
    <property type="match status" value="1"/>
</dbReference>
<dbReference type="RefSeq" id="WP_179752158.1">
    <property type="nucleotide sequence ID" value="NZ_BAAAGN010000037.1"/>
</dbReference>
<evidence type="ECO:0000313" key="3">
    <source>
        <dbReference type="Proteomes" id="UP000521922"/>
    </source>
</evidence>